<dbReference type="PANTHER" id="PTHR43792:SF1">
    <property type="entry name" value="N-ACETYLTRANSFERASE DOMAIN-CONTAINING PROTEIN"/>
    <property type="match status" value="1"/>
</dbReference>
<dbReference type="EMBL" id="JACWMY010000012">
    <property type="protein sequence ID" value="MBD1366438.1"/>
    <property type="molecule type" value="Genomic_DNA"/>
</dbReference>
<reference evidence="2 3" key="1">
    <citation type="submission" date="2020-09" db="EMBL/GenBank/DDBJ databases">
        <title>Novel species of Mucilaginibacter isolated from a glacier on the Tibetan Plateau.</title>
        <authorList>
            <person name="Liu Q."/>
            <person name="Xin Y.-H."/>
        </authorList>
    </citation>
    <scope>NUCLEOTIDE SEQUENCE [LARGE SCALE GENOMIC DNA]</scope>
    <source>
        <strain evidence="2 3">ZT4R22</strain>
    </source>
</reference>
<accession>A0ABR7WW71</accession>
<feature type="domain" description="N-acetyltransferase" evidence="1">
    <location>
        <begin position="17"/>
        <end position="173"/>
    </location>
</feature>
<proteinExistence type="predicted"/>
<dbReference type="Proteomes" id="UP000606600">
    <property type="component" value="Unassembled WGS sequence"/>
</dbReference>
<keyword evidence="3" id="KW-1185">Reference proteome</keyword>
<dbReference type="PROSITE" id="PS51186">
    <property type="entry name" value="GNAT"/>
    <property type="match status" value="1"/>
</dbReference>
<dbReference type="InterPro" id="IPR016181">
    <property type="entry name" value="Acyl_CoA_acyltransferase"/>
</dbReference>
<dbReference type="Gene3D" id="3.40.630.30">
    <property type="match status" value="1"/>
</dbReference>
<dbReference type="InterPro" id="IPR051531">
    <property type="entry name" value="N-acetyltransferase"/>
</dbReference>
<dbReference type="RefSeq" id="WP_191191079.1">
    <property type="nucleotide sequence ID" value="NZ_JACWMY010000012.1"/>
</dbReference>
<dbReference type="CDD" id="cd04301">
    <property type="entry name" value="NAT_SF"/>
    <property type="match status" value="1"/>
</dbReference>
<dbReference type="PANTHER" id="PTHR43792">
    <property type="entry name" value="GNAT FAMILY, PUTATIVE (AFU_ORTHOLOGUE AFUA_3G00765)-RELATED-RELATED"/>
    <property type="match status" value="1"/>
</dbReference>
<dbReference type="Pfam" id="PF13302">
    <property type="entry name" value="Acetyltransf_3"/>
    <property type="match status" value="1"/>
</dbReference>
<evidence type="ECO:0000313" key="3">
    <source>
        <dbReference type="Proteomes" id="UP000606600"/>
    </source>
</evidence>
<name>A0ABR7WW71_9SPHI</name>
<evidence type="ECO:0000313" key="2">
    <source>
        <dbReference type="EMBL" id="MBD1366438.1"/>
    </source>
</evidence>
<sequence>MLDINLHPFPAINTSRLTMRMLTIGDADAAFAMRSDAEVMKYIDRPPAKSIDEAISWIKLILDLHQKNEGILWALSLHGSEELIGSIGIWQMDKVNYRAEIGYMLSTAHQGKGYMQEALVEAIKYAFNSINLHSIEANVNPGNLASIKLLERNGFVREAYFRENFYYNGKFLDSAVYSLITTKK</sequence>
<dbReference type="InterPro" id="IPR000182">
    <property type="entry name" value="GNAT_dom"/>
</dbReference>
<evidence type="ECO:0000259" key="1">
    <source>
        <dbReference type="PROSITE" id="PS51186"/>
    </source>
</evidence>
<comment type="caution">
    <text evidence="2">The sequence shown here is derived from an EMBL/GenBank/DDBJ whole genome shotgun (WGS) entry which is preliminary data.</text>
</comment>
<dbReference type="SUPFAM" id="SSF55729">
    <property type="entry name" value="Acyl-CoA N-acyltransferases (Nat)"/>
    <property type="match status" value="1"/>
</dbReference>
<protein>
    <submittedName>
        <fullName evidence="2">GNAT family N-acetyltransferase</fullName>
    </submittedName>
</protein>
<organism evidence="2 3">
    <name type="scientific">Mucilaginibacter pankratovii</name>
    <dbReference type="NCBI Taxonomy" id="2772110"/>
    <lineage>
        <taxon>Bacteria</taxon>
        <taxon>Pseudomonadati</taxon>
        <taxon>Bacteroidota</taxon>
        <taxon>Sphingobacteriia</taxon>
        <taxon>Sphingobacteriales</taxon>
        <taxon>Sphingobacteriaceae</taxon>
        <taxon>Mucilaginibacter</taxon>
    </lineage>
</organism>
<gene>
    <name evidence="2" type="ORF">IDJ77_21675</name>
</gene>